<dbReference type="STRING" id="441959.B8M5C6"/>
<reference evidence="2" key="1">
    <citation type="journal article" date="2015" name="Genome Announc.">
        <title>Genome sequence of the AIDS-associated pathogen Penicillium marneffei (ATCC18224) and its near taxonomic relative Talaromyces stipitatus (ATCC10500).</title>
        <authorList>
            <person name="Nierman W.C."/>
            <person name="Fedorova-Abrams N.D."/>
            <person name="Andrianopoulos A."/>
        </authorList>
    </citation>
    <scope>NUCLEOTIDE SEQUENCE [LARGE SCALE GENOMIC DNA]</scope>
    <source>
        <strain evidence="2">ATCC 10500 / CBS 375.48 / QM 6759 / NRRL 1006</strain>
    </source>
</reference>
<gene>
    <name evidence="1" type="ORF">TSTA_030030</name>
</gene>
<evidence type="ECO:0008006" key="3">
    <source>
        <dbReference type="Google" id="ProtNLM"/>
    </source>
</evidence>
<dbReference type="InterPro" id="IPR053157">
    <property type="entry name" value="Sterol_Uptake_Regulator"/>
</dbReference>
<name>B8M5C6_TALSN</name>
<evidence type="ECO:0000313" key="2">
    <source>
        <dbReference type="Proteomes" id="UP000001745"/>
    </source>
</evidence>
<dbReference type="GeneID" id="8106570"/>
<dbReference type="GO" id="GO:0001228">
    <property type="term" value="F:DNA-binding transcription activator activity, RNA polymerase II-specific"/>
    <property type="evidence" value="ECO:0007669"/>
    <property type="project" value="TreeGrafter"/>
</dbReference>
<sequence length="296" mass="33858">MMMPPYICGGQWYRSSLCHMLVDPSRIALSVRLTAIQELLMHGLLAISALHYAHTHPDERKSYILVSNYHQDRALDFFSTMLTDINDHTCEAFFILAIFVFLLAAWSVANPQDQVEPHGLGAITQSFALIQGIKDIIEYPTGKKWSEGPLSPLFEQWETPHIDPSLPFAKRLDKLSTLVQTISDESHHLCRAGLESLRKAYALHLSTHSGRHRMWMWPVELGKQRFDFTNCQHPIALVILAHCAALVNCSEGPSWLWDGWGKSVVHIAKRELSQEWQEWLQWPLRCIHDNLDVDAC</sequence>
<dbReference type="PANTHER" id="PTHR47784">
    <property type="entry name" value="STEROL UPTAKE CONTROL PROTEIN 2"/>
    <property type="match status" value="1"/>
</dbReference>
<organism evidence="1 2">
    <name type="scientific">Talaromyces stipitatus (strain ATCC 10500 / CBS 375.48 / QM 6759 / NRRL 1006)</name>
    <name type="common">Penicillium stipitatum</name>
    <dbReference type="NCBI Taxonomy" id="441959"/>
    <lineage>
        <taxon>Eukaryota</taxon>
        <taxon>Fungi</taxon>
        <taxon>Dikarya</taxon>
        <taxon>Ascomycota</taxon>
        <taxon>Pezizomycotina</taxon>
        <taxon>Eurotiomycetes</taxon>
        <taxon>Eurotiomycetidae</taxon>
        <taxon>Eurotiales</taxon>
        <taxon>Trichocomaceae</taxon>
        <taxon>Talaromyces</taxon>
        <taxon>Talaromyces sect. Talaromyces</taxon>
    </lineage>
</organism>
<protein>
    <recommendedName>
        <fullName evidence="3">C6 finger domain protein</fullName>
    </recommendedName>
</protein>
<accession>B8M5C6</accession>
<evidence type="ECO:0000313" key="1">
    <source>
        <dbReference type="EMBL" id="EED19732.1"/>
    </source>
</evidence>
<dbReference type="VEuPathDB" id="FungiDB:TSTA_030030"/>
<dbReference type="AlphaFoldDB" id="B8M5C6"/>
<dbReference type="PhylomeDB" id="B8M5C6"/>
<dbReference type="eggNOG" id="ENOG502RB4G">
    <property type="taxonomic scope" value="Eukaryota"/>
</dbReference>
<dbReference type="InParanoid" id="B8M5C6"/>
<dbReference type="OrthoDB" id="5350673at2759"/>
<keyword evidence="2" id="KW-1185">Reference proteome</keyword>
<proteinExistence type="predicted"/>
<dbReference type="EMBL" id="EQ962654">
    <property type="protein sequence ID" value="EED19732.1"/>
    <property type="molecule type" value="Genomic_DNA"/>
</dbReference>
<dbReference type="RefSeq" id="XP_002480166.1">
    <property type="nucleotide sequence ID" value="XM_002480121.1"/>
</dbReference>
<dbReference type="PANTHER" id="PTHR47784:SF5">
    <property type="entry name" value="STEROL UPTAKE CONTROL PROTEIN 2"/>
    <property type="match status" value="1"/>
</dbReference>
<dbReference type="Proteomes" id="UP000001745">
    <property type="component" value="Unassembled WGS sequence"/>
</dbReference>